<dbReference type="OrthoDB" id="10404553at2759"/>
<reference evidence="2 3" key="1">
    <citation type="journal article" date="2010" name="Cell">
        <title>The genome of Naegleria gruberi illuminates early eukaryotic versatility.</title>
        <authorList>
            <person name="Fritz-Laylin L.K."/>
            <person name="Prochnik S.E."/>
            <person name="Ginger M.L."/>
            <person name="Dacks J.B."/>
            <person name="Carpenter M.L."/>
            <person name="Field M.C."/>
            <person name="Kuo A."/>
            <person name="Paredez A."/>
            <person name="Chapman J."/>
            <person name="Pham J."/>
            <person name="Shu S."/>
            <person name="Neupane R."/>
            <person name="Cipriano M."/>
            <person name="Mancuso J."/>
            <person name="Tu H."/>
            <person name="Salamov A."/>
            <person name="Lindquist E."/>
            <person name="Shapiro H."/>
            <person name="Lucas S."/>
            <person name="Grigoriev I.V."/>
            <person name="Cande W.Z."/>
            <person name="Fulton C."/>
            <person name="Rokhsar D.S."/>
            <person name="Dawson S.C."/>
        </authorList>
    </citation>
    <scope>NUCLEOTIDE SEQUENCE [LARGE SCALE GENOMIC DNA]</scope>
    <source>
        <strain evidence="2 3">NEG-M</strain>
    </source>
</reference>
<feature type="transmembrane region" description="Helical" evidence="1">
    <location>
        <begin position="138"/>
        <end position="159"/>
    </location>
</feature>
<name>D2VPE1_NAEGR</name>
<dbReference type="AlphaFoldDB" id="D2VPE1"/>
<dbReference type="EMBL" id="GG738886">
    <property type="protein sequence ID" value="EFC41343.1"/>
    <property type="molecule type" value="Genomic_DNA"/>
</dbReference>
<protein>
    <submittedName>
        <fullName evidence="2">Predicted protein</fullName>
    </submittedName>
</protein>
<dbReference type="PROSITE" id="PS51257">
    <property type="entry name" value="PROKAR_LIPOPROTEIN"/>
    <property type="match status" value="1"/>
</dbReference>
<dbReference type="VEuPathDB" id="AmoebaDB:NAEGRDRAFT_80745"/>
<proteinExistence type="predicted"/>
<feature type="transmembrane region" description="Helical" evidence="1">
    <location>
        <begin position="12"/>
        <end position="37"/>
    </location>
</feature>
<dbReference type="KEGG" id="ngr:NAEGRDRAFT_80745"/>
<gene>
    <name evidence="2" type="ORF">NAEGRDRAFT_80745</name>
</gene>
<keyword evidence="1" id="KW-1133">Transmembrane helix</keyword>
<dbReference type="OMA" id="THTCCEA"/>
<dbReference type="RefSeq" id="XP_002674087.1">
    <property type="nucleotide sequence ID" value="XM_002674041.1"/>
</dbReference>
<dbReference type="GeneID" id="8850731"/>
<keyword evidence="1" id="KW-0472">Membrane</keyword>
<evidence type="ECO:0000256" key="1">
    <source>
        <dbReference type="SAM" id="Phobius"/>
    </source>
</evidence>
<organism evidence="3">
    <name type="scientific">Naegleria gruberi</name>
    <name type="common">Amoeba</name>
    <dbReference type="NCBI Taxonomy" id="5762"/>
    <lineage>
        <taxon>Eukaryota</taxon>
        <taxon>Discoba</taxon>
        <taxon>Heterolobosea</taxon>
        <taxon>Tetramitia</taxon>
        <taxon>Eutetramitia</taxon>
        <taxon>Vahlkampfiidae</taxon>
        <taxon>Naegleria</taxon>
    </lineage>
</organism>
<evidence type="ECO:0000313" key="2">
    <source>
        <dbReference type="EMBL" id="EFC41343.1"/>
    </source>
</evidence>
<accession>D2VPE1</accession>
<dbReference type="InParanoid" id="D2VPE1"/>
<keyword evidence="1" id="KW-0812">Transmembrane</keyword>
<evidence type="ECO:0000313" key="3">
    <source>
        <dbReference type="Proteomes" id="UP000006671"/>
    </source>
</evidence>
<keyword evidence="3" id="KW-1185">Reference proteome</keyword>
<sequence length="167" mass="18219">MAEDGRIQTVWVMILLFTSCCFFTFVAILFGIIASAITDPNEMSNAMSCTVLKPQVNCKTCEGTHTCCEAIVKVAPGTLFANVTNFQPIRTTEEFSSESTYYSYAANSTVTCYVGIDPESEEAHYAKYDGPKVELKTVAIVTGCIAICYTAGLILAPFFSKSLQQTH</sequence>
<dbReference type="Proteomes" id="UP000006671">
    <property type="component" value="Unassembled WGS sequence"/>
</dbReference>